<name>A0AAE3W6G7_9ACTN</name>
<organism evidence="1 2">
    <name type="scientific">Catenuloplanes indicus</name>
    <dbReference type="NCBI Taxonomy" id="137267"/>
    <lineage>
        <taxon>Bacteria</taxon>
        <taxon>Bacillati</taxon>
        <taxon>Actinomycetota</taxon>
        <taxon>Actinomycetes</taxon>
        <taxon>Micromonosporales</taxon>
        <taxon>Micromonosporaceae</taxon>
        <taxon>Catenuloplanes</taxon>
    </lineage>
</organism>
<dbReference type="EMBL" id="JAUSUZ010000001">
    <property type="protein sequence ID" value="MDQ0370491.1"/>
    <property type="molecule type" value="Genomic_DNA"/>
</dbReference>
<gene>
    <name evidence="1" type="ORF">J2S42_007160</name>
</gene>
<dbReference type="AlphaFoldDB" id="A0AAE3W6G7"/>
<protein>
    <submittedName>
        <fullName evidence="1">Uncharacterized protein</fullName>
    </submittedName>
</protein>
<evidence type="ECO:0000313" key="2">
    <source>
        <dbReference type="Proteomes" id="UP001240236"/>
    </source>
</evidence>
<comment type="caution">
    <text evidence="1">The sequence shown here is derived from an EMBL/GenBank/DDBJ whole genome shotgun (WGS) entry which is preliminary data.</text>
</comment>
<evidence type="ECO:0000313" key="1">
    <source>
        <dbReference type="EMBL" id="MDQ0370491.1"/>
    </source>
</evidence>
<dbReference type="RefSeq" id="WP_307246501.1">
    <property type="nucleotide sequence ID" value="NZ_JAUSUZ010000001.1"/>
</dbReference>
<sequence>MPESTWLCSVDAKMPVSTWLNATGAAVTRVFRIVSKRCRSSTGLNWLDSSVTVPSPPPPLVEAPAQAVSSGAAATPAPSASTLRRSMVNLLRA</sequence>
<reference evidence="1 2" key="1">
    <citation type="submission" date="2023-07" db="EMBL/GenBank/DDBJ databases">
        <title>Sequencing the genomes of 1000 actinobacteria strains.</title>
        <authorList>
            <person name="Klenk H.-P."/>
        </authorList>
    </citation>
    <scope>NUCLEOTIDE SEQUENCE [LARGE SCALE GENOMIC DNA]</scope>
    <source>
        <strain evidence="1 2">DSM 44709</strain>
    </source>
</reference>
<keyword evidence="2" id="KW-1185">Reference proteome</keyword>
<proteinExistence type="predicted"/>
<dbReference type="Proteomes" id="UP001240236">
    <property type="component" value="Unassembled WGS sequence"/>
</dbReference>
<accession>A0AAE3W6G7</accession>